<feature type="region of interest" description="Disordered" evidence="1">
    <location>
        <begin position="1"/>
        <end position="22"/>
    </location>
</feature>
<evidence type="ECO:0000256" key="1">
    <source>
        <dbReference type="SAM" id="MobiDB-lite"/>
    </source>
</evidence>
<dbReference type="EMBL" id="HE965803">
    <property type="protein sequence ID" value="CCJ48942.1"/>
    <property type="molecule type" value="Genomic_DNA"/>
</dbReference>
<dbReference type="HOGENOM" id="CLU_139610_0_0_4"/>
<name>K0MGR0_BORPB</name>
<accession>K0MGR0</accession>
<feature type="compositionally biased region" description="Low complexity" evidence="1">
    <location>
        <begin position="1"/>
        <end position="10"/>
    </location>
</feature>
<reference evidence="2 3" key="1">
    <citation type="journal article" date="2012" name="BMC Genomics">
        <title>Comparative genomics of the classical Bordetella subspecies: the evolution and exchange of virulence-associated diversity amongst closely related pathogens.</title>
        <authorList>
            <person name="Park J."/>
            <person name="Zhang Y."/>
            <person name="Buboltz A.M."/>
            <person name="Zhang X."/>
            <person name="Schuster S.C."/>
            <person name="Ahuja U."/>
            <person name="Liu M."/>
            <person name="Miller J.F."/>
            <person name="Sebaihia M."/>
            <person name="Bentley S.D."/>
            <person name="Parkhill J."/>
            <person name="Harvill E.T."/>
        </authorList>
    </citation>
    <scope>NUCLEOTIDE SEQUENCE [LARGE SCALE GENOMIC DNA]</scope>
    <source>
        <strain evidence="2 3">Bpp5</strain>
    </source>
</reference>
<sequence>MDDGRPAAARAPERGVPRRLRPLPRHGCTVGRGLTMLPLTYPTECGTAAVVRPLTDAERLAELRRDLDADLHYALVAQRCVRWPYGDPELVAEALYAATIGDAQSEAAFSLLVRAAARGESAVSVGTLFVEWTKLARARLLDTLVELTEDGQRVTFGSRQ</sequence>
<proteinExistence type="predicted"/>
<dbReference type="Proteomes" id="UP000008035">
    <property type="component" value="Chromosome"/>
</dbReference>
<gene>
    <name evidence="2" type="ordered locus">BN117_1609</name>
</gene>
<dbReference type="KEGG" id="bpar:BN117_1609"/>
<dbReference type="AlphaFoldDB" id="K0MGR0"/>
<protein>
    <submittedName>
        <fullName evidence="2">Uncharacterized protein</fullName>
    </submittedName>
</protein>
<evidence type="ECO:0000313" key="2">
    <source>
        <dbReference type="EMBL" id="CCJ48942.1"/>
    </source>
</evidence>
<organism evidence="2 3">
    <name type="scientific">Bordetella parapertussis (strain Bpp5)</name>
    <dbReference type="NCBI Taxonomy" id="1208660"/>
    <lineage>
        <taxon>Bacteria</taxon>
        <taxon>Pseudomonadati</taxon>
        <taxon>Pseudomonadota</taxon>
        <taxon>Betaproteobacteria</taxon>
        <taxon>Burkholderiales</taxon>
        <taxon>Alcaligenaceae</taxon>
        <taxon>Bordetella</taxon>
    </lineage>
</organism>
<evidence type="ECO:0000313" key="3">
    <source>
        <dbReference type="Proteomes" id="UP000008035"/>
    </source>
</evidence>